<feature type="domain" description="Bacterial bifunctional deaminase-reductase C-terminal" evidence="1">
    <location>
        <begin position="4"/>
        <end position="180"/>
    </location>
</feature>
<name>A0ABW8CHZ3_9ACTN</name>
<keyword evidence="3" id="KW-1185">Reference proteome</keyword>
<protein>
    <submittedName>
        <fullName evidence="2">Dihydrofolate reductase family protein</fullName>
    </submittedName>
</protein>
<dbReference type="InterPro" id="IPR002734">
    <property type="entry name" value="RibDG_C"/>
</dbReference>
<reference evidence="2 3" key="1">
    <citation type="submission" date="2024-10" db="EMBL/GenBank/DDBJ databases">
        <title>The Natural Products Discovery Center: Release of the First 8490 Sequenced Strains for Exploring Actinobacteria Biosynthetic Diversity.</title>
        <authorList>
            <person name="Kalkreuter E."/>
            <person name="Kautsar S.A."/>
            <person name="Yang D."/>
            <person name="Bader C.D."/>
            <person name="Teijaro C.N."/>
            <person name="Fluegel L."/>
            <person name="Davis C.M."/>
            <person name="Simpson J.R."/>
            <person name="Lauterbach L."/>
            <person name="Steele A.D."/>
            <person name="Gui C."/>
            <person name="Meng S."/>
            <person name="Li G."/>
            <person name="Viehrig K."/>
            <person name="Ye F."/>
            <person name="Su P."/>
            <person name="Kiefer A.F."/>
            <person name="Nichols A."/>
            <person name="Cepeda A.J."/>
            <person name="Yan W."/>
            <person name="Fan B."/>
            <person name="Jiang Y."/>
            <person name="Adhikari A."/>
            <person name="Zheng C.-J."/>
            <person name="Schuster L."/>
            <person name="Cowan T.M."/>
            <person name="Smanski M.J."/>
            <person name="Chevrette M.G."/>
            <person name="De Carvalho L.P.S."/>
            <person name="Shen B."/>
        </authorList>
    </citation>
    <scope>NUCLEOTIDE SEQUENCE [LARGE SCALE GENOMIC DNA]</scope>
    <source>
        <strain evidence="2 3">NPDC053399</strain>
    </source>
</reference>
<evidence type="ECO:0000313" key="3">
    <source>
        <dbReference type="Proteomes" id="UP001614394"/>
    </source>
</evidence>
<dbReference type="InterPro" id="IPR050765">
    <property type="entry name" value="Riboflavin_Biosynth_HTPR"/>
</dbReference>
<dbReference type="PANTHER" id="PTHR38011">
    <property type="entry name" value="DIHYDROFOLATE REDUCTASE FAMILY PROTEIN (AFU_ORTHOLOGUE AFUA_8G06820)"/>
    <property type="match status" value="1"/>
</dbReference>
<gene>
    <name evidence="2" type="ORF">ACIGXA_36730</name>
</gene>
<dbReference type="SUPFAM" id="SSF53597">
    <property type="entry name" value="Dihydrofolate reductase-like"/>
    <property type="match status" value="1"/>
</dbReference>
<evidence type="ECO:0000313" key="2">
    <source>
        <dbReference type="EMBL" id="MFI9106064.1"/>
    </source>
</evidence>
<dbReference type="Proteomes" id="UP001614394">
    <property type="component" value="Unassembled WGS sequence"/>
</dbReference>
<comment type="caution">
    <text evidence="2">The sequence shown here is derived from an EMBL/GenBank/DDBJ whole genome shotgun (WGS) entry which is preliminary data.</text>
</comment>
<dbReference type="InterPro" id="IPR024072">
    <property type="entry name" value="DHFR-like_dom_sf"/>
</dbReference>
<accession>A0ABW8CHZ3</accession>
<dbReference type="RefSeq" id="WP_399657244.1">
    <property type="nucleotide sequence ID" value="NZ_JBITYG010000016.1"/>
</dbReference>
<organism evidence="2 3">
    <name type="scientific">Streptomyces fildesensis</name>
    <dbReference type="NCBI Taxonomy" id="375757"/>
    <lineage>
        <taxon>Bacteria</taxon>
        <taxon>Bacillati</taxon>
        <taxon>Actinomycetota</taxon>
        <taxon>Actinomycetes</taxon>
        <taxon>Kitasatosporales</taxon>
        <taxon>Streptomycetaceae</taxon>
        <taxon>Streptomyces</taxon>
    </lineage>
</organism>
<dbReference type="PANTHER" id="PTHR38011:SF11">
    <property type="entry name" value="2,5-DIAMINO-6-RIBOSYLAMINO-4(3H)-PYRIMIDINONE 5'-PHOSPHATE REDUCTASE"/>
    <property type="match status" value="1"/>
</dbReference>
<dbReference type="Gene3D" id="3.40.430.10">
    <property type="entry name" value="Dihydrofolate Reductase, subunit A"/>
    <property type="match status" value="1"/>
</dbReference>
<dbReference type="EMBL" id="JBITYG010000016">
    <property type="protein sequence ID" value="MFI9106064.1"/>
    <property type="molecule type" value="Genomic_DNA"/>
</dbReference>
<evidence type="ECO:0000259" key="1">
    <source>
        <dbReference type="Pfam" id="PF01872"/>
    </source>
</evidence>
<sequence>MRTLAITQNITVDGSIEMLTDWFNPQGQGQVDMADVLEESHRQDRRADALLLGRQTFEDFRGYWPQLTDDTTGISDYLNQVQKYIVSSSLTDPRWENSTVLAGDPVKEVAALKAREGGKDIVLTGSIRLAHALINAGLVDEYRLFVYPTVQGRGRRLFPEGYEVPRLKLVESKAFRSGITLQRYAPA</sequence>
<dbReference type="Pfam" id="PF01872">
    <property type="entry name" value="RibD_C"/>
    <property type="match status" value="1"/>
</dbReference>
<proteinExistence type="predicted"/>